<name>T1J932_STRMM</name>
<feature type="chain" id="PRO_5004590393" evidence="1">
    <location>
        <begin position="27"/>
        <end position="123"/>
    </location>
</feature>
<keyword evidence="3" id="KW-1185">Reference proteome</keyword>
<dbReference type="PhylomeDB" id="T1J932"/>
<keyword evidence="1" id="KW-0732">Signal</keyword>
<feature type="signal peptide" evidence="1">
    <location>
        <begin position="1"/>
        <end position="26"/>
    </location>
</feature>
<organism evidence="2 3">
    <name type="scientific">Strigamia maritima</name>
    <name type="common">European centipede</name>
    <name type="synonym">Geophilus maritimus</name>
    <dbReference type="NCBI Taxonomy" id="126957"/>
    <lineage>
        <taxon>Eukaryota</taxon>
        <taxon>Metazoa</taxon>
        <taxon>Ecdysozoa</taxon>
        <taxon>Arthropoda</taxon>
        <taxon>Myriapoda</taxon>
        <taxon>Chilopoda</taxon>
        <taxon>Pleurostigmophora</taxon>
        <taxon>Geophilomorpha</taxon>
        <taxon>Linotaeniidae</taxon>
        <taxon>Strigamia</taxon>
    </lineage>
</organism>
<sequence>MNIVLKISFLSIAVLVALAAATGVTAEKHFLQAERNVSTSFECSKLKTTGCELYKYVTSKQLVIKRTQTIDKRFTIRDSEFCIIDINTLKVFDSVNTIVSLIKTMKCFISTSKVSLHITKSKQ</sequence>
<dbReference type="HOGENOM" id="CLU_2018097_0_0_1"/>
<evidence type="ECO:0000313" key="2">
    <source>
        <dbReference type="EnsemblMetazoa" id="SMAR010223-PA"/>
    </source>
</evidence>
<proteinExistence type="predicted"/>
<dbReference type="AlphaFoldDB" id="T1J932"/>
<protein>
    <submittedName>
        <fullName evidence="2">Uncharacterized protein</fullName>
    </submittedName>
</protein>
<dbReference type="EnsemblMetazoa" id="SMAR010223-RA">
    <property type="protein sequence ID" value="SMAR010223-PA"/>
    <property type="gene ID" value="SMAR010223"/>
</dbReference>
<dbReference type="EMBL" id="JH431968">
    <property type="status" value="NOT_ANNOTATED_CDS"/>
    <property type="molecule type" value="Genomic_DNA"/>
</dbReference>
<reference evidence="2" key="2">
    <citation type="submission" date="2015-02" db="UniProtKB">
        <authorList>
            <consortium name="EnsemblMetazoa"/>
        </authorList>
    </citation>
    <scope>IDENTIFICATION</scope>
</reference>
<reference evidence="3" key="1">
    <citation type="submission" date="2011-05" db="EMBL/GenBank/DDBJ databases">
        <authorList>
            <person name="Richards S.R."/>
            <person name="Qu J."/>
            <person name="Jiang H."/>
            <person name="Jhangiani S.N."/>
            <person name="Agravi P."/>
            <person name="Goodspeed R."/>
            <person name="Gross S."/>
            <person name="Mandapat C."/>
            <person name="Jackson L."/>
            <person name="Mathew T."/>
            <person name="Pu L."/>
            <person name="Thornton R."/>
            <person name="Saada N."/>
            <person name="Wilczek-Boney K.B."/>
            <person name="Lee S."/>
            <person name="Kovar C."/>
            <person name="Wu Y."/>
            <person name="Scherer S.E."/>
            <person name="Worley K.C."/>
            <person name="Muzny D.M."/>
            <person name="Gibbs R."/>
        </authorList>
    </citation>
    <scope>NUCLEOTIDE SEQUENCE</scope>
    <source>
        <strain evidence="3">Brora</strain>
    </source>
</reference>
<dbReference type="Proteomes" id="UP000014500">
    <property type="component" value="Unassembled WGS sequence"/>
</dbReference>
<accession>T1J932</accession>
<evidence type="ECO:0000256" key="1">
    <source>
        <dbReference type="SAM" id="SignalP"/>
    </source>
</evidence>
<evidence type="ECO:0000313" key="3">
    <source>
        <dbReference type="Proteomes" id="UP000014500"/>
    </source>
</evidence>